<keyword evidence="11" id="KW-1185">Reference proteome</keyword>
<dbReference type="AlphaFoldDB" id="A0A067QVX4"/>
<dbReference type="GO" id="GO:0005886">
    <property type="term" value="C:plasma membrane"/>
    <property type="evidence" value="ECO:0007669"/>
    <property type="project" value="UniProtKB-SubCell"/>
</dbReference>
<dbReference type="eggNOG" id="ENOG502S09N">
    <property type="taxonomic scope" value="Eukaryota"/>
</dbReference>
<keyword evidence="9" id="KW-0732">Signal</keyword>
<dbReference type="InParanoid" id="A0A067QVX4"/>
<evidence type="ECO:0000256" key="9">
    <source>
        <dbReference type="SAM" id="SignalP"/>
    </source>
</evidence>
<feature type="transmembrane region" description="Helical" evidence="8">
    <location>
        <begin position="428"/>
        <end position="448"/>
    </location>
</feature>
<dbReference type="Gene3D" id="3.40.190.10">
    <property type="entry name" value="Periplasmic binding protein-like II"/>
    <property type="match status" value="1"/>
</dbReference>
<dbReference type="PANTHER" id="PTHR42643">
    <property type="entry name" value="IONOTROPIC RECEPTOR 20A-RELATED"/>
    <property type="match status" value="1"/>
</dbReference>
<feature type="transmembrane region" description="Helical" evidence="8">
    <location>
        <begin position="364"/>
        <end position="382"/>
    </location>
</feature>
<keyword evidence="3 8" id="KW-0812">Transmembrane</keyword>
<evidence type="ECO:0000313" key="11">
    <source>
        <dbReference type="Proteomes" id="UP000027135"/>
    </source>
</evidence>
<protein>
    <recommendedName>
        <fullName evidence="12">Ionotropic glutamate receptor L-glutamate and glycine-binding domain-containing protein</fullName>
    </recommendedName>
</protein>
<feature type="transmembrane region" description="Helical" evidence="8">
    <location>
        <begin position="616"/>
        <end position="636"/>
    </location>
</feature>
<evidence type="ECO:0000256" key="8">
    <source>
        <dbReference type="SAM" id="Phobius"/>
    </source>
</evidence>
<evidence type="ECO:0000256" key="2">
    <source>
        <dbReference type="ARBA" id="ARBA00022475"/>
    </source>
</evidence>
<accession>A0A067QVX4</accession>
<evidence type="ECO:0000313" key="10">
    <source>
        <dbReference type="EMBL" id="KDR10095.1"/>
    </source>
</evidence>
<keyword evidence="7" id="KW-0325">Glycoprotein</keyword>
<dbReference type="FunCoup" id="A0A067QVX4">
    <property type="interactions" value="127"/>
</dbReference>
<feature type="signal peptide" evidence="9">
    <location>
        <begin position="1"/>
        <end position="19"/>
    </location>
</feature>
<sequence>MKLVIFPLLTLTVLCTTYSKPTGLLARLHPEQFEEQRRTSTTHHRTLLWTACLYHFRNSRVLSVIILESVSETFHSYVTHVVSEVNRLLDIPIILTVGHAELRRRYTPSREHSHLLIAPNSSSLTRYLDSGWKEYPQSTWRPKENFLILISYSETDTTSKHHNIFDRLWSDRGILNVLIVIKSLTKSDVEYILAYDPFLMDEVTRKTKMWMVKADELHELPKTYLQRTTNLHGYTLNVSMFSDVPTAFLQYDNATGKWISRRRDGRVLNIIAKYMNFTPVIIPPKQNEKIGYKLENGTFTGAMADLISRRTDIAVNEIYLKYYGTDEIEFTMPAIRNQEVVVLVPKSARLHIWMVIYKALRRLHWQYVLASFLSCVVVWYLLRRADAGRHLKRRYETSFFTNILEMLAIFMNMPLSFLTKIKSSTQRLLLSSCLIFSWFIMCNFQGLLLDVVTNPHFDTDIDTLQQLDEAGLFIFTDNPNLLDTFNGSETMENLSGKLAYRQDSLFVVSRMKKYKNVSLLCSKKKATWFMRHNGNGMLHIVEEAPRVYFMSYMVPKGSPYLPRLHVLFGRITQAGLVDKWDDATNYEMKLEAEFGDSEELELPQWSLGMSDVAVDFIIWAIGLVACVTVFLVELCLCKNKKTNKLLTL</sequence>
<keyword evidence="2" id="KW-1003">Cell membrane</keyword>
<dbReference type="EMBL" id="KK853186">
    <property type="protein sequence ID" value="KDR10095.1"/>
    <property type="molecule type" value="Genomic_DNA"/>
</dbReference>
<evidence type="ECO:0008006" key="12">
    <source>
        <dbReference type="Google" id="ProtNLM"/>
    </source>
</evidence>
<evidence type="ECO:0000256" key="7">
    <source>
        <dbReference type="ARBA" id="ARBA00023180"/>
    </source>
</evidence>
<gene>
    <name evidence="10" type="ORF">L798_15332</name>
</gene>
<dbReference type="InterPro" id="IPR052192">
    <property type="entry name" value="Insect_Ionotropic_Sensory_Rcpt"/>
</dbReference>
<dbReference type="Proteomes" id="UP000027135">
    <property type="component" value="Unassembled WGS sequence"/>
</dbReference>
<keyword evidence="4 8" id="KW-1133">Transmembrane helix</keyword>
<evidence type="ECO:0000256" key="1">
    <source>
        <dbReference type="ARBA" id="ARBA00004651"/>
    </source>
</evidence>
<feature type="chain" id="PRO_5001644463" description="Ionotropic glutamate receptor L-glutamate and glycine-binding domain-containing protein" evidence="9">
    <location>
        <begin position="20"/>
        <end position="648"/>
    </location>
</feature>
<proteinExistence type="predicted"/>
<evidence type="ECO:0000256" key="5">
    <source>
        <dbReference type="ARBA" id="ARBA00023136"/>
    </source>
</evidence>
<dbReference type="SUPFAM" id="SSF53850">
    <property type="entry name" value="Periplasmic binding protein-like II"/>
    <property type="match status" value="1"/>
</dbReference>
<comment type="subcellular location">
    <subcellularLocation>
        <location evidence="1">Cell membrane</location>
        <topology evidence="1">Multi-pass membrane protein</topology>
    </subcellularLocation>
</comment>
<organism evidence="10 11">
    <name type="scientific">Zootermopsis nevadensis</name>
    <name type="common">Dampwood termite</name>
    <dbReference type="NCBI Taxonomy" id="136037"/>
    <lineage>
        <taxon>Eukaryota</taxon>
        <taxon>Metazoa</taxon>
        <taxon>Ecdysozoa</taxon>
        <taxon>Arthropoda</taxon>
        <taxon>Hexapoda</taxon>
        <taxon>Insecta</taxon>
        <taxon>Pterygota</taxon>
        <taxon>Neoptera</taxon>
        <taxon>Polyneoptera</taxon>
        <taxon>Dictyoptera</taxon>
        <taxon>Blattodea</taxon>
        <taxon>Blattoidea</taxon>
        <taxon>Termitoidae</taxon>
        <taxon>Termopsidae</taxon>
        <taxon>Zootermopsis</taxon>
    </lineage>
</organism>
<keyword evidence="5 8" id="KW-0472">Membrane</keyword>
<dbReference type="PANTHER" id="PTHR42643:SF38">
    <property type="entry name" value="IONOTROPIC RECEPTOR 100A"/>
    <property type="match status" value="1"/>
</dbReference>
<dbReference type="OMA" id="WAFERLW"/>
<name>A0A067QVX4_ZOONE</name>
<reference evidence="10 11" key="1">
    <citation type="journal article" date="2014" name="Nat. Commun.">
        <title>Molecular traces of alternative social organization in a termite genome.</title>
        <authorList>
            <person name="Terrapon N."/>
            <person name="Li C."/>
            <person name="Robertson H.M."/>
            <person name="Ji L."/>
            <person name="Meng X."/>
            <person name="Booth W."/>
            <person name="Chen Z."/>
            <person name="Childers C.P."/>
            <person name="Glastad K.M."/>
            <person name="Gokhale K."/>
            <person name="Gowin J."/>
            <person name="Gronenberg W."/>
            <person name="Hermansen R.A."/>
            <person name="Hu H."/>
            <person name="Hunt B.G."/>
            <person name="Huylmans A.K."/>
            <person name="Khalil S.M."/>
            <person name="Mitchell R.D."/>
            <person name="Munoz-Torres M.C."/>
            <person name="Mustard J.A."/>
            <person name="Pan H."/>
            <person name="Reese J.T."/>
            <person name="Scharf M.E."/>
            <person name="Sun F."/>
            <person name="Vogel H."/>
            <person name="Xiao J."/>
            <person name="Yang W."/>
            <person name="Yang Z."/>
            <person name="Yang Z."/>
            <person name="Zhou J."/>
            <person name="Zhu J."/>
            <person name="Brent C.S."/>
            <person name="Elsik C.G."/>
            <person name="Goodisman M.A."/>
            <person name="Liberles D.A."/>
            <person name="Roe R.M."/>
            <person name="Vargo E.L."/>
            <person name="Vilcinskas A."/>
            <person name="Wang J."/>
            <person name="Bornberg-Bauer E."/>
            <person name="Korb J."/>
            <person name="Zhang G."/>
            <person name="Liebig J."/>
        </authorList>
    </citation>
    <scope>NUCLEOTIDE SEQUENCE [LARGE SCALE GENOMIC DNA]</scope>
    <source>
        <tissue evidence="10">Whole organism</tissue>
    </source>
</reference>
<evidence type="ECO:0000256" key="6">
    <source>
        <dbReference type="ARBA" id="ARBA00023170"/>
    </source>
</evidence>
<keyword evidence="6" id="KW-0675">Receptor</keyword>
<evidence type="ECO:0000256" key="3">
    <source>
        <dbReference type="ARBA" id="ARBA00022692"/>
    </source>
</evidence>
<evidence type="ECO:0000256" key="4">
    <source>
        <dbReference type="ARBA" id="ARBA00022989"/>
    </source>
</evidence>